<accession>A0AA40FN48</accession>
<comment type="caution">
    <text evidence="2">The sequence shown here is derived from an EMBL/GenBank/DDBJ whole genome shotgun (WGS) entry which is preliminary data.</text>
</comment>
<evidence type="ECO:0000313" key="3">
    <source>
        <dbReference type="Proteomes" id="UP001177670"/>
    </source>
</evidence>
<proteinExistence type="predicted"/>
<evidence type="ECO:0000256" key="1">
    <source>
        <dbReference type="SAM" id="MobiDB-lite"/>
    </source>
</evidence>
<sequence length="52" mass="5993">MADAEFRARPNFEAPEESARQHKSPGTISDTDPDRRNSRFRLKQPGRPRIKA</sequence>
<gene>
    <name evidence="2" type="ORF">K0M31_010038</name>
</gene>
<dbReference type="EMBL" id="JAHYIQ010000025">
    <property type="protein sequence ID" value="KAK1121727.1"/>
    <property type="molecule type" value="Genomic_DNA"/>
</dbReference>
<reference evidence="2" key="1">
    <citation type="submission" date="2021-10" db="EMBL/GenBank/DDBJ databases">
        <title>Melipona bicolor Genome sequencing and assembly.</title>
        <authorList>
            <person name="Araujo N.S."/>
            <person name="Arias M.C."/>
        </authorList>
    </citation>
    <scope>NUCLEOTIDE SEQUENCE</scope>
    <source>
        <strain evidence="2">USP_2M_L1-L4_2017</strain>
        <tissue evidence="2">Whole body</tissue>
    </source>
</reference>
<feature type="compositionally biased region" description="Basic and acidic residues" evidence="1">
    <location>
        <begin position="1"/>
        <end position="10"/>
    </location>
</feature>
<feature type="compositionally biased region" description="Basic residues" evidence="1">
    <location>
        <begin position="38"/>
        <end position="52"/>
    </location>
</feature>
<dbReference type="Proteomes" id="UP001177670">
    <property type="component" value="Unassembled WGS sequence"/>
</dbReference>
<keyword evidence="3" id="KW-1185">Reference proteome</keyword>
<evidence type="ECO:0000313" key="2">
    <source>
        <dbReference type="EMBL" id="KAK1121727.1"/>
    </source>
</evidence>
<dbReference type="AlphaFoldDB" id="A0AA40FN48"/>
<organism evidence="2 3">
    <name type="scientific">Melipona bicolor</name>
    <dbReference type="NCBI Taxonomy" id="60889"/>
    <lineage>
        <taxon>Eukaryota</taxon>
        <taxon>Metazoa</taxon>
        <taxon>Ecdysozoa</taxon>
        <taxon>Arthropoda</taxon>
        <taxon>Hexapoda</taxon>
        <taxon>Insecta</taxon>
        <taxon>Pterygota</taxon>
        <taxon>Neoptera</taxon>
        <taxon>Endopterygota</taxon>
        <taxon>Hymenoptera</taxon>
        <taxon>Apocrita</taxon>
        <taxon>Aculeata</taxon>
        <taxon>Apoidea</taxon>
        <taxon>Anthophila</taxon>
        <taxon>Apidae</taxon>
        <taxon>Melipona</taxon>
    </lineage>
</organism>
<feature type="region of interest" description="Disordered" evidence="1">
    <location>
        <begin position="1"/>
        <end position="52"/>
    </location>
</feature>
<name>A0AA40FN48_9HYME</name>
<protein>
    <submittedName>
        <fullName evidence="2">Uncharacterized protein</fullName>
    </submittedName>
</protein>